<feature type="transmembrane region" description="Helical" evidence="1">
    <location>
        <begin position="160"/>
        <end position="180"/>
    </location>
</feature>
<feature type="transmembrane region" description="Helical" evidence="1">
    <location>
        <begin position="72"/>
        <end position="89"/>
    </location>
</feature>
<evidence type="ECO:0000259" key="2">
    <source>
        <dbReference type="Pfam" id="PF07786"/>
    </source>
</evidence>
<protein>
    <submittedName>
        <fullName evidence="3">Heparan-alpha-glucosaminide N-acetyltransferase</fullName>
        <ecNumber evidence="3">2.3.1.78</ecNumber>
    </submittedName>
</protein>
<dbReference type="InterPro" id="IPR012429">
    <property type="entry name" value="HGSNAT_cat"/>
</dbReference>
<organism evidence="3">
    <name type="scientific">Proteinivorax hydrogeniformans</name>
    <dbReference type="NCBI Taxonomy" id="1826727"/>
    <lineage>
        <taxon>Bacteria</taxon>
        <taxon>Bacillati</taxon>
        <taxon>Bacillota</taxon>
        <taxon>Clostridia</taxon>
        <taxon>Eubacteriales</taxon>
        <taxon>Proteinivoracaceae</taxon>
        <taxon>Proteinivorax</taxon>
    </lineage>
</organism>
<accession>A0AAU8HVH3</accession>
<dbReference type="RefSeq" id="WP_353893943.1">
    <property type="nucleotide sequence ID" value="NZ_CP159485.1"/>
</dbReference>
<keyword evidence="1" id="KW-1133">Transmembrane helix</keyword>
<keyword evidence="1" id="KW-0472">Membrane</keyword>
<reference evidence="3" key="1">
    <citation type="journal article" date="2018" name="Antonie Van Leeuwenhoek">
        <title>Proteinivorax hydrogeniformans sp. nov., an anaerobic, haloalkaliphilic bacterium fermenting proteinaceous compounds with high hydrogen production.</title>
        <authorList>
            <person name="Boltyanskaya Y."/>
            <person name="Detkova E."/>
            <person name="Pimenov N."/>
            <person name="Kevbrin V."/>
        </authorList>
    </citation>
    <scope>NUCLEOTIDE SEQUENCE</scope>
    <source>
        <strain evidence="3">Z-710</strain>
    </source>
</reference>
<gene>
    <name evidence="3" type="ORF">PRVXH_000714</name>
</gene>
<sequence>MEKKRVWEIDFLRAFAVILMIIYHFAYDLYMLGLSDIDFHNGFWYWFQKLSWTFIFVSGISSGFSKNPIKRGIKVFGFGVALTIGSYIFIGNQFILFGVLHLLGFSLICSSFLRRLNKWLLLLISFFIISLNFYVSGLSTDSYWLVPLGIEKTGFRPFDNFPIIPHMGIFTLGLATYKFYYYKRMSIFGFSFENKFVSLIGRHSLLVYFIHQPIILGAMNIYILLFK</sequence>
<feature type="transmembrane region" description="Helical" evidence="1">
    <location>
        <begin position="120"/>
        <end position="140"/>
    </location>
</feature>
<feature type="transmembrane region" description="Helical" evidence="1">
    <location>
        <begin position="12"/>
        <end position="31"/>
    </location>
</feature>
<name>A0AAU8HVH3_9FIRM</name>
<keyword evidence="3" id="KW-0012">Acyltransferase</keyword>
<evidence type="ECO:0000313" key="3">
    <source>
        <dbReference type="EMBL" id="XCI29395.1"/>
    </source>
</evidence>
<feature type="domain" description="Heparan-alpha-glucosaminide N-acetyltransferase catalytic" evidence="2">
    <location>
        <begin position="5"/>
        <end position="213"/>
    </location>
</feature>
<dbReference type="GO" id="GO:0015019">
    <property type="term" value="F:heparan-alpha-glucosaminide N-acetyltransferase activity"/>
    <property type="evidence" value="ECO:0007669"/>
    <property type="project" value="UniProtKB-EC"/>
</dbReference>
<feature type="transmembrane region" description="Helical" evidence="1">
    <location>
        <begin position="95"/>
        <end position="113"/>
    </location>
</feature>
<reference evidence="3" key="2">
    <citation type="submission" date="2024-06" db="EMBL/GenBank/DDBJ databases">
        <authorList>
            <person name="Petrova K.O."/>
            <person name="Toshchakov S.V."/>
            <person name="Boltjanskaja Y.V."/>
            <person name="Kevbrin V.V."/>
        </authorList>
    </citation>
    <scope>NUCLEOTIDE SEQUENCE</scope>
    <source>
        <strain evidence="3">Z-710</strain>
    </source>
</reference>
<feature type="transmembrane region" description="Helical" evidence="1">
    <location>
        <begin position="205"/>
        <end position="225"/>
    </location>
</feature>
<feature type="transmembrane region" description="Helical" evidence="1">
    <location>
        <begin position="43"/>
        <end position="60"/>
    </location>
</feature>
<evidence type="ECO:0000256" key="1">
    <source>
        <dbReference type="SAM" id="Phobius"/>
    </source>
</evidence>
<dbReference type="AlphaFoldDB" id="A0AAU8HVH3"/>
<keyword evidence="1" id="KW-0812">Transmembrane</keyword>
<dbReference type="EC" id="2.3.1.78" evidence="3"/>
<proteinExistence type="predicted"/>
<dbReference type="EMBL" id="CP159485">
    <property type="protein sequence ID" value="XCI29395.1"/>
    <property type="molecule type" value="Genomic_DNA"/>
</dbReference>
<dbReference type="Pfam" id="PF07786">
    <property type="entry name" value="HGSNAT_cat"/>
    <property type="match status" value="1"/>
</dbReference>
<keyword evidence="3" id="KW-0808">Transferase</keyword>